<reference evidence="4 5" key="1">
    <citation type="journal article" date="2017" name="Int. J. Parasitol.">
        <title>The genome of the protozoan parasite Cystoisospora suis and a reverse vaccinology approach to identify vaccine candidates.</title>
        <authorList>
            <person name="Palmieri N."/>
            <person name="Shrestha A."/>
            <person name="Ruttkowski B."/>
            <person name="Beck T."/>
            <person name="Vogl C."/>
            <person name="Tomley F."/>
            <person name="Blake D.P."/>
            <person name="Joachim A."/>
        </authorList>
    </citation>
    <scope>NUCLEOTIDE SEQUENCE [LARGE SCALE GENOMIC DNA]</scope>
    <source>
        <strain evidence="4 5">Wien I</strain>
    </source>
</reference>
<comment type="similarity">
    <text evidence="1">Belongs to the dynein heavy chain family.</text>
</comment>
<dbReference type="GeneID" id="94434391"/>
<evidence type="ECO:0000256" key="2">
    <source>
        <dbReference type="SAM" id="Coils"/>
    </source>
</evidence>
<dbReference type="GO" id="GO:0005858">
    <property type="term" value="C:axonemal dynein complex"/>
    <property type="evidence" value="ECO:0007669"/>
    <property type="project" value="TreeGrafter"/>
</dbReference>
<organism evidence="4 5">
    <name type="scientific">Cystoisospora suis</name>
    <dbReference type="NCBI Taxonomy" id="483139"/>
    <lineage>
        <taxon>Eukaryota</taxon>
        <taxon>Sar</taxon>
        <taxon>Alveolata</taxon>
        <taxon>Apicomplexa</taxon>
        <taxon>Conoidasida</taxon>
        <taxon>Coccidia</taxon>
        <taxon>Eucoccidiorida</taxon>
        <taxon>Eimeriorina</taxon>
        <taxon>Sarcocystidae</taxon>
        <taxon>Cystoisospora</taxon>
    </lineage>
</organism>
<evidence type="ECO:0000313" key="4">
    <source>
        <dbReference type="EMBL" id="PHJ15110.1"/>
    </source>
</evidence>
<protein>
    <submittedName>
        <fullName evidence="4">Dynein gamma flagellar outer</fullName>
    </submittedName>
</protein>
<dbReference type="OrthoDB" id="409839at2759"/>
<keyword evidence="4" id="KW-0966">Cell projection</keyword>
<dbReference type="EMBL" id="MIGC01009536">
    <property type="protein sequence ID" value="PHJ15110.1"/>
    <property type="molecule type" value="Genomic_DNA"/>
</dbReference>
<keyword evidence="4" id="KW-0969">Cilium</keyword>
<gene>
    <name evidence="4" type="ORF">CSUI_011079</name>
</gene>
<keyword evidence="2" id="KW-0175">Coiled coil</keyword>
<keyword evidence="4" id="KW-0282">Flagellum</keyword>
<feature type="region of interest" description="Disordered" evidence="3">
    <location>
        <begin position="1"/>
        <end position="21"/>
    </location>
</feature>
<dbReference type="PANTHER" id="PTHR46532">
    <property type="entry name" value="MALE FERTILITY FACTOR KL5"/>
    <property type="match status" value="1"/>
</dbReference>
<proteinExistence type="inferred from homology"/>
<evidence type="ECO:0000256" key="1">
    <source>
        <dbReference type="ARBA" id="ARBA00008887"/>
    </source>
</evidence>
<dbReference type="VEuPathDB" id="ToxoDB:CSUI_011079"/>
<comment type="caution">
    <text evidence="4">The sequence shown here is derived from an EMBL/GenBank/DDBJ whole genome shotgun (WGS) entry which is preliminary data.</text>
</comment>
<dbReference type="GO" id="GO:0051959">
    <property type="term" value="F:dynein light intermediate chain binding"/>
    <property type="evidence" value="ECO:0007669"/>
    <property type="project" value="InterPro"/>
</dbReference>
<dbReference type="GO" id="GO:0007018">
    <property type="term" value="P:microtubule-based movement"/>
    <property type="evidence" value="ECO:0007669"/>
    <property type="project" value="InterPro"/>
</dbReference>
<dbReference type="Proteomes" id="UP000221165">
    <property type="component" value="Unassembled WGS sequence"/>
</dbReference>
<evidence type="ECO:0000256" key="3">
    <source>
        <dbReference type="SAM" id="MobiDB-lite"/>
    </source>
</evidence>
<dbReference type="GO" id="GO:0045505">
    <property type="term" value="F:dynein intermediate chain binding"/>
    <property type="evidence" value="ECO:0007669"/>
    <property type="project" value="InterPro"/>
</dbReference>
<accession>A0A2C6JUE4</accession>
<feature type="non-terminal residue" evidence="4">
    <location>
        <position position="182"/>
    </location>
</feature>
<dbReference type="InterPro" id="IPR026983">
    <property type="entry name" value="DHC"/>
</dbReference>
<keyword evidence="5" id="KW-1185">Reference proteome</keyword>
<dbReference type="RefSeq" id="XP_067916844.1">
    <property type="nucleotide sequence ID" value="XM_068071180.1"/>
</dbReference>
<dbReference type="PANTHER" id="PTHR46532:SF4">
    <property type="entry name" value="AAA+ ATPASE DOMAIN-CONTAINING PROTEIN"/>
    <property type="match status" value="1"/>
</dbReference>
<feature type="coiled-coil region" evidence="2">
    <location>
        <begin position="129"/>
        <end position="156"/>
    </location>
</feature>
<sequence length="182" mass="20926">GGEGGSDGEGGGHDSSPPNLHERIANDKEILKVLLLLTGSIQNTRDEVAKYLVKFDELAWLWRDSIKESYEKFAAEKPSLDEFERHLKGFVDVETRIQSMEGETTIGVLLLNTSGLLNQLTELVRRWNLQYLNELHHEAKQKLEGLTDQIRQMSKRLKRQVVDIDVLRHIMDTLNYIREKES</sequence>
<feature type="non-terminal residue" evidence="4">
    <location>
        <position position="1"/>
    </location>
</feature>
<evidence type="ECO:0000313" key="5">
    <source>
        <dbReference type="Proteomes" id="UP000221165"/>
    </source>
</evidence>
<name>A0A2C6JUE4_9APIC</name>
<dbReference type="AlphaFoldDB" id="A0A2C6JUE4"/>